<keyword evidence="3" id="KW-1185">Reference proteome</keyword>
<protein>
    <recommendedName>
        <fullName evidence="1">Peptidase S1 domain-containing protein</fullName>
    </recommendedName>
</protein>
<dbReference type="InterPro" id="IPR001254">
    <property type="entry name" value="Trypsin_dom"/>
</dbReference>
<proteinExistence type="predicted"/>
<accession>A0A8S9WW93</accession>
<evidence type="ECO:0000313" key="2">
    <source>
        <dbReference type="EMBL" id="KAF6200489.1"/>
    </source>
</evidence>
<dbReference type="InterPro" id="IPR043504">
    <property type="entry name" value="Peptidase_S1_PA_chymotrypsin"/>
</dbReference>
<dbReference type="InterPro" id="IPR051333">
    <property type="entry name" value="CLIP_Serine_Protease"/>
</dbReference>
<dbReference type="PANTHER" id="PTHR24260:SF136">
    <property type="entry name" value="GH08193P-RELATED"/>
    <property type="match status" value="1"/>
</dbReference>
<feature type="domain" description="Peptidase S1" evidence="1">
    <location>
        <begin position="379"/>
        <end position="689"/>
    </location>
</feature>
<evidence type="ECO:0000313" key="3">
    <source>
        <dbReference type="Proteomes" id="UP000466442"/>
    </source>
</evidence>
<dbReference type="AlphaFoldDB" id="A0A8S9WW93"/>
<dbReference type="GO" id="GO:0006508">
    <property type="term" value="P:proteolysis"/>
    <property type="evidence" value="ECO:0007669"/>
    <property type="project" value="InterPro"/>
</dbReference>
<evidence type="ECO:0000259" key="1">
    <source>
        <dbReference type="PROSITE" id="PS50240"/>
    </source>
</evidence>
<dbReference type="Proteomes" id="UP000466442">
    <property type="component" value="Unassembled WGS sequence"/>
</dbReference>
<dbReference type="GO" id="GO:0004252">
    <property type="term" value="F:serine-type endopeptidase activity"/>
    <property type="evidence" value="ECO:0007669"/>
    <property type="project" value="InterPro"/>
</dbReference>
<feature type="domain" description="Peptidase S1" evidence="1">
    <location>
        <begin position="678"/>
        <end position="986"/>
    </location>
</feature>
<organism evidence="2 3">
    <name type="scientific">Apolygus lucorum</name>
    <name type="common">Small green plant bug</name>
    <name type="synonym">Lygocoris lucorum</name>
    <dbReference type="NCBI Taxonomy" id="248454"/>
    <lineage>
        <taxon>Eukaryota</taxon>
        <taxon>Metazoa</taxon>
        <taxon>Ecdysozoa</taxon>
        <taxon>Arthropoda</taxon>
        <taxon>Hexapoda</taxon>
        <taxon>Insecta</taxon>
        <taxon>Pterygota</taxon>
        <taxon>Neoptera</taxon>
        <taxon>Paraneoptera</taxon>
        <taxon>Hemiptera</taxon>
        <taxon>Heteroptera</taxon>
        <taxon>Panheteroptera</taxon>
        <taxon>Cimicomorpha</taxon>
        <taxon>Miridae</taxon>
        <taxon>Mirini</taxon>
        <taxon>Apolygus</taxon>
    </lineage>
</organism>
<reference evidence="2" key="1">
    <citation type="journal article" date="2021" name="Mol. Ecol. Resour.">
        <title>Apolygus lucorum genome provides insights into omnivorousness and mesophyll feeding.</title>
        <authorList>
            <person name="Liu Y."/>
            <person name="Liu H."/>
            <person name="Wang H."/>
            <person name="Huang T."/>
            <person name="Liu B."/>
            <person name="Yang B."/>
            <person name="Yin L."/>
            <person name="Li B."/>
            <person name="Zhang Y."/>
            <person name="Zhang S."/>
            <person name="Jiang F."/>
            <person name="Zhang X."/>
            <person name="Ren Y."/>
            <person name="Wang B."/>
            <person name="Wang S."/>
            <person name="Lu Y."/>
            <person name="Wu K."/>
            <person name="Fan W."/>
            <person name="Wang G."/>
        </authorList>
    </citation>
    <scope>NUCLEOTIDE SEQUENCE</scope>
    <source>
        <strain evidence="2">12Hb</strain>
    </source>
</reference>
<dbReference type="InterPro" id="IPR009003">
    <property type="entry name" value="Peptidase_S1_PA"/>
</dbReference>
<feature type="domain" description="Peptidase S1" evidence="1">
    <location>
        <begin position="21"/>
        <end position="372"/>
    </location>
</feature>
<dbReference type="PROSITE" id="PS50240">
    <property type="entry name" value="TRYPSIN_DOM"/>
    <property type="match status" value="3"/>
</dbReference>
<name>A0A8S9WW93_APOLU</name>
<dbReference type="SUPFAM" id="SSF50494">
    <property type="entry name" value="Trypsin-like serine proteases"/>
    <property type="match status" value="3"/>
</dbReference>
<sequence length="1047" mass="121492">MTLFLANLVRLTEAGSRRKRILNGLEAEESTRDFYKPFRYFVFLSKAPRGRRAEEDPDTYHWWQAGRWFTENGATVEWQHCGGSLITPNVVQTACHCLAFFSIKPLFTGDIYNHAKAFNVWEDRIYSYIGANELKNMPQKMLVPKHYLVHEQCGQLIFHIHYAAMDFGMIVAKDSVVERVPTAAISYAPTYNAADILKYYYENVNVERMCLVIGHGQWLVEYLDGLYPHIKPVASEVQRWGWRTIMNRADCMAATFNSADAQLILEQFYTNYDYVVECTWVCLQINDINWKRYRFRFGSGDSGGPVTCDGAHFAVVSMAQDERSLAGPIAYVPYVFRYYVFLARAPPGTAVEKNPDTYRWYKILRWFKEVGPKVEWQECGGSLITPNVVQTACHCISFYTRRPAENSGYHYNHATVMNIWEDRLYSYLGANEVAKMPTTPLVPDHYVVYEQCKQFIHHTFNVMDYGLIITKDSVVTRLPAAAISYAPPYKAADILKYYYKNVQVERMCLVIGHGQWLVDYEEDSIPVIQNVASEVQKWGWRTIMNRMDCESATFDHNDREIIREEDHADFDYAIESTWVCLQYSNQQWTRYRYLFGFGDSGGPVTCDGAYFAIVSMKQEEYGMAGPIAHTTFENAAEFRDSLIEEGSRKKRILLGIEAWETARDFYQSFRYYVFLAKAPHGTKVDENPKNYHFWKVTRWFQERGAKIEWQHCGGSLITPNVVQTACHCVSYFSRRPAKNSGYYFSHARAMNVWEDRIYSYVGANQIENMPLTMLVPKYYVVYEQCRQFIYHLQFSVMDFGLIITEDSVVKRVPKANISYAPVYKAADILKYYYKNVQVERMCLVIGHGEWNVYDITGDSIPLFESRSSEIQRWGWRTVMNSADCMASTFNLKDRRIIEKDYRAYFDYLKESTWVCLQHNNKLSRKWVYLFGGGDSGGPLTCDSAYFAVTSSKQQEISMAGPIAHTTFENAAEFRDNFMRWIDRFETDTSGESVNHITERIFVPTPEIYQTSESIKATTSFHNCVTLLEPGDFSKHKLYAFAFKHPQQ</sequence>
<comment type="caution">
    <text evidence="2">The sequence shown here is derived from an EMBL/GenBank/DDBJ whole genome shotgun (WGS) entry which is preliminary data.</text>
</comment>
<dbReference type="Gene3D" id="2.40.10.10">
    <property type="entry name" value="Trypsin-like serine proteases"/>
    <property type="match status" value="5"/>
</dbReference>
<gene>
    <name evidence="2" type="ORF">GE061_004932</name>
</gene>
<dbReference type="EMBL" id="WIXP02000013">
    <property type="protein sequence ID" value="KAF6200489.1"/>
    <property type="molecule type" value="Genomic_DNA"/>
</dbReference>
<dbReference type="PANTHER" id="PTHR24260">
    <property type="match status" value="1"/>
</dbReference>